<gene>
    <name evidence="3" type="ORF">BJI67_08140</name>
</gene>
<dbReference type="Proteomes" id="UP000095342">
    <property type="component" value="Chromosome"/>
</dbReference>
<protein>
    <submittedName>
        <fullName evidence="3">ArpA protein</fullName>
    </submittedName>
</protein>
<evidence type="ECO:0000259" key="2">
    <source>
        <dbReference type="PROSITE" id="PS51471"/>
    </source>
</evidence>
<dbReference type="GO" id="GO:0016491">
    <property type="term" value="F:oxidoreductase activity"/>
    <property type="evidence" value="ECO:0007669"/>
    <property type="project" value="UniProtKB-KW"/>
</dbReference>
<keyword evidence="4" id="KW-1185">Reference proteome</keyword>
<organism evidence="3 4">
    <name type="scientific">Acidihalobacter aeolianus</name>
    <dbReference type="NCBI Taxonomy" id="2792603"/>
    <lineage>
        <taxon>Bacteria</taxon>
        <taxon>Pseudomonadati</taxon>
        <taxon>Pseudomonadota</taxon>
        <taxon>Gammaproteobacteria</taxon>
        <taxon>Chromatiales</taxon>
        <taxon>Ectothiorhodospiraceae</taxon>
        <taxon>Acidihalobacter</taxon>
    </lineage>
</organism>
<evidence type="ECO:0000313" key="4">
    <source>
        <dbReference type="Proteomes" id="UP000095342"/>
    </source>
</evidence>
<keyword evidence="1" id="KW-0560">Oxidoreductase</keyword>
<dbReference type="EMBL" id="CP017448">
    <property type="protein sequence ID" value="AOV17031.1"/>
    <property type="molecule type" value="Genomic_DNA"/>
</dbReference>
<reference evidence="3 4" key="1">
    <citation type="submission" date="2016-09" db="EMBL/GenBank/DDBJ databases">
        <title>Acidihalobacter prosperus V6 (DSM14174).</title>
        <authorList>
            <person name="Khaleque H.N."/>
            <person name="Ramsay J.P."/>
            <person name="Murphy R.J.T."/>
            <person name="Kaksonen A.H."/>
            <person name="Boxall N.J."/>
            <person name="Watkin E.L.J."/>
        </authorList>
    </citation>
    <scope>NUCLEOTIDE SEQUENCE [LARGE SCALE GENOMIC DNA]</scope>
    <source>
        <strain evidence="3 4">V6</strain>
    </source>
</reference>
<evidence type="ECO:0000313" key="3">
    <source>
        <dbReference type="EMBL" id="AOV17031.1"/>
    </source>
</evidence>
<dbReference type="Gene3D" id="2.60.120.620">
    <property type="entry name" value="q2cbj1_9rhob like domain"/>
    <property type="match status" value="1"/>
</dbReference>
<dbReference type="RefSeq" id="WP_070072606.1">
    <property type="nucleotide sequence ID" value="NZ_CP017448.1"/>
</dbReference>
<dbReference type="InterPro" id="IPR005123">
    <property type="entry name" value="Oxoglu/Fe-dep_dioxygenase_dom"/>
</dbReference>
<dbReference type="AlphaFoldDB" id="A0A1D8K7T1"/>
<name>A0A1D8K7T1_9GAMM</name>
<proteinExistence type="inferred from homology"/>
<accession>A0A1D8K7T1</accession>
<dbReference type="Pfam" id="PF23169">
    <property type="entry name" value="HalD"/>
    <property type="match status" value="1"/>
</dbReference>
<keyword evidence="1" id="KW-0408">Iron</keyword>
<sequence length="261" mass="28777">MTQTITDLVDFSLYPLDDESFANDCAERLTANGVLTLPGFLRSSVVGTLAAEAEAQKHEAYYTSNTHNVYLTDLRPELGTDHIYNRQVQSSKGCITTDQVSDLSGLKTIYFSDEFRRCVAGIVGKAALYEYADPLSSINVHYASDGQELGWHFDNSEFAITLLLQSPESGGQFEYVRDLRDADHGELNFGGVAKVLDHETGVEQLDITPGTLVLFRGRNSMHRVTPVIGGKTRILVVLAYNSEPEIALSEPARMTFFGRLG</sequence>
<dbReference type="PROSITE" id="PS51471">
    <property type="entry name" value="FE2OG_OXY"/>
    <property type="match status" value="1"/>
</dbReference>
<evidence type="ECO:0000256" key="1">
    <source>
        <dbReference type="RuleBase" id="RU003682"/>
    </source>
</evidence>
<dbReference type="GO" id="GO:0046872">
    <property type="term" value="F:metal ion binding"/>
    <property type="evidence" value="ECO:0007669"/>
    <property type="project" value="UniProtKB-KW"/>
</dbReference>
<dbReference type="KEGG" id="aaeo:BJI67_08140"/>
<dbReference type="InterPro" id="IPR056470">
    <property type="entry name" value="BesD/HalB-like"/>
</dbReference>
<dbReference type="SUPFAM" id="SSF51197">
    <property type="entry name" value="Clavaminate synthase-like"/>
    <property type="match status" value="1"/>
</dbReference>
<comment type="similarity">
    <text evidence="1">Belongs to the iron/ascorbate-dependent oxidoreductase family.</text>
</comment>
<feature type="domain" description="Fe2OG dioxygenase" evidence="2">
    <location>
        <begin position="133"/>
        <end position="242"/>
    </location>
</feature>
<keyword evidence="1" id="KW-0479">Metal-binding</keyword>